<dbReference type="GO" id="GO:0005737">
    <property type="term" value="C:cytoplasm"/>
    <property type="evidence" value="ECO:0007669"/>
    <property type="project" value="TreeGrafter"/>
</dbReference>
<organism evidence="3 4">
    <name type="scientific">Chaetoceros tenuissimus</name>
    <dbReference type="NCBI Taxonomy" id="426638"/>
    <lineage>
        <taxon>Eukaryota</taxon>
        <taxon>Sar</taxon>
        <taxon>Stramenopiles</taxon>
        <taxon>Ochrophyta</taxon>
        <taxon>Bacillariophyta</taxon>
        <taxon>Coscinodiscophyceae</taxon>
        <taxon>Chaetocerotophycidae</taxon>
        <taxon>Chaetocerotales</taxon>
        <taxon>Chaetocerotaceae</taxon>
        <taxon>Chaetoceros</taxon>
    </lineage>
</organism>
<keyword evidence="2" id="KW-0812">Transmembrane</keyword>
<keyword evidence="2" id="KW-0472">Membrane</keyword>
<dbReference type="PANTHER" id="PTHR45982:SF1">
    <property type="entry name" value="REGULATOR OF CHROMOSOME CONDENSATION"/>
    <property type="match status" value="1"/>
</dbReference>
<keyword evidence="2" id="KW-1133">Transmembrane helix</keyword>
<dbReference type="AlphaFoldDB" id="A0AAD3D3V6"/>
<dbReference type="Gene3D" id="2.130.10.30">
    <property type="entry name" value="Regulator of chromosome condensation 1/beta-lactamase-inhibitor protein II"/>
    <property type="match status" value="3"/>
</dbReference>
<dbReference type="PANTHER" id="PTHR45982">
    <property type="entry name" value="REGULATOR OF CHROMOSOME CONDENSATION"/>
    <property type="match status" value="1"/>
</dbReference>
<dbReference type="InterPro" id="IPR000408">
    <property type="entry name" value="Reg_chr_condens"/>
</dbReference>
<dbReference type="SUPFAM" id="SSF50985">
    <property type="entry name" value="RCC1/BLIP-II"/>
    <property type="match status" value="2"/>
</dbReference>
<dbReference type="InterPro" id="IPR009091">
    <property type="entry name" value="RCC1/BLIP-II"/>
</dbReference>
<feature type="repeat" description="RCC1" evidence="1">
    <location>
        <begin position="288"/>
        <end position="341"/>
    </location>
</feature>
<evidence type="ECO:0000256" key="1">
    <source>
        <dbReference type="PROSITE-ProRule" id="PRU00235"/>
    </source>
</evidence>
<dbReference type="PRINTS" id="PR00633">
    <property type="entry name" value="RCCNDNSATION"/>
</dbReference>
<dbReference type="GO" id="GO:0005085">
    <property type="term" value="F:guanyl-nucleotide exchange factor activity"/>
    <property type="evidence" value="ECO:0007669"/>
    <property type="project" value="TreeGrafter"/>
</dbReference>
<protein>
    <submittedName>
        <fullName evidence="3">Uncharacterized protein</fullName>
    </submittedName>
</protein>
<gene>
    <name evidence="3" type="ORF">CTEN210_13513</name>
</gene>
<dbReference type="Proteomes" id="UP001054902">
    <property type="component" value="Unassembled WGS sequence"/>
</dbReference>
<accession>A0AAD3D3V6</accession>
<feature type="repeat" description="RCC1" evidence="1">
    <location>
        <begin position="342"/>
        <end position="416"/>
    </location>
</feature>
<comment type="caution">
    <text evidence="3">The sequence shown here is derived from an EMBL/GenBank/DDBJ whole genome shotgun (WGS) entry which is preliminary data.</text>
</comment>
<proteinExistence type="predicted"/>
<evidence type="ECO:0000256" key="2">
    <source>
        <dbReference type="SAM" id="Phobius"/>
    </source>
</evidence>
<dbReference type="PROSITE" id="PS50012">
    <property type="entry name" value="RCC1_3"/>
    <property type="match status" value="2"/>
</dbReference>
<sequence length="929" mass="100522">MHETTSSFFWSTSWKSKRKRTVASVLVILSALFLAYTIVEVAHHNSISTLINPTKINEADDAKRAETRLNISRVLQGNKPDNPSGGTQAMLQDIMDYVQSNSGTLSDLKEMIDNVQSNMGTLANQNLLKDSVGVDLKGMIDNVQSNMGTLANQNLLKDSVGVDLKGMIDNVQSNMGTLANQNLLKDSIGDIESDATTTQEMLSDSIEECQEGKNTQHLQLSSWWTHSCAIFMSEIQCTGTTHRGEFGIDPSSTPYTYGIPVSLVLPFSLFPVKVGTGFFHTCVLTNLKTVLCFGANDYGQLGDGTTFDSFSPVEVMKDGSPLQDVIDLEVAAYHACAIQKSGLFYCWGRNDYNLLGWNGQANVAMMTLSTISTCVVFRDDPTTISCKGSQDRVLNMDKKFIKLTGGNFHHCALFADSSAGCFGHSGYGQFGNGSSQGTAKFEFVLKEKNSSELLYGITDIDAGEYTTCVIVDKKPMCFGMNNRFQLGIANGGNNVLYPTPPTVTLPTGKEATSAHVGWYTGHVVYSDNSVYSFGTNMNGLLGDGAYNHDPNRVVGDEENEDAAKMLFFVTPLQFSINYSHACALFLSKVQCVGSLNGELLNGIAPDQSSSPVTLALPYSLSPVKVITGNKYTCILTSLKTVVCFGVKLVGKYTKSTVPTPFQVMKAGSALEDVIDIEAGSDHACAIQTSGQLYCWGRNYYNQLGHSGQEGVAMMNLLNMATCVVIKSDLTQVRCKGHDFNDKVYDMGQEIVKLTARHEHLCVLLADQTAKCVGNNEYGQLGSGSHDDSYDTPVSVKDVITDPPYFDEPPPLTGITDINVGYDSTCLVANGTPMCFGRNANFQLGISKFNGEEGADVIYPTPLTVGLPTDKEVVSVHVGEYTGHAVYSDHSVYAWGSNTWGTLGDGSEDVGEIIGDEIGEDAVKMAFTLL</sequence>
<reference evidence="3 4" key="1">
    <citation type="journal article" date="2021" name="Sci. Rep.">
        <title>The genome of the diatom Chaetoceros tenuissimus carries an ancient integrated fragment of an extant virus.</title>
        <authorList>
            <person name="Hongo Y."/>
            <person name="Kimura K."/>
            <person name="Takaki Y."/>
            <person name="Yoshida Y."/>
            <person name="Baba S."/>
            <person name="Kobayashi G."/>
            <person name="Nagasaki K."/>
            <person name="Hano T."/>
            <person name="Tomaru Y."/>
        </authorList>
    </citation>
    <scope>NUCLEOTIDE SEQUENCE [LARGE SCALE GENOMIC DNA]</scope>
    <source>
        <strain evidence="3 4">NIES-3715</strain>
    </source>
</reference>
<dbReference type="InterPro" id="IPR051553">
    <property type="entry name" value="Ran_GTPase-activating"/>
</dbReference>
<keyword evidence="4" id="KW-1185">Reference proteome</keyword>
<dbReference type="EMBL" id="BLLK01000057">
    <property type="protein sequence ID" value="GFH57037.1"/>
    <property type="molecule type" value="Genomic_DNA"/>
</dbReference>
<feature type="transmembrane region" description="Helical" evidence="2">
    <location>
        <begin position="21"/>
        <end position="39"/>
    </location>
</feature>
<name>A0AAD3D3V6_9STRA</name>
<evidence type="ECO:0000313" key="3">
    <source>
        <dbReference type="EMBL" id="GFH57037.1"/>
    </source>
</evidence>
<dbReference type="Pfam" id="PF13540">
    <property type="entry name" value="RCC1_2"/>
    <property type="match status" value="2"/>
</dbReference>
<evidence type="ECO:0000313" key="4">
    <source>
        <dbReference type="Proteomes" id="UP001054902"/>
    </source>
</evidence>